<keyword evidence="1" id="KW-0812">Transmembrane</keyword>
<dbReference type="PANTHER" id="PTHR32251:SF23">
    <property type="entry name" value="3-OXO-5-ALPHA-STEROID 4-DEHYDROGENASE (DUF1295)"/>
    <property type="match status" value="1"/>
</dbReference>
<name>A0A8B8JZF0_ABRPR</name>
<dbReference type="GO" id="GO:0016020">
    <property type="term" value="C:membrane"/>
    <property type="evidence" value="ECO:0007669"/>
    <property type="project" value="TreeGrafter"/>
</dbReference>
<dbReference type="Pfam" id="PF06966">
    <property type="entry name" value="DUF1295"/>
    <property type="match status" value="1"/>
</dbReference>
<keyword evidence="1" id="KW-0472">Membrane</keyword>
<proteinExistence type="predicted"/>
<dbReference type="Proteomes" id="UP000694853">
    <property type="component" value="Unplaced"/>
</dbReference>
<keyword evidence="1" id="KW-1133">Transmembrane helix</keyword>
<dbReference type="KEGG" id="aprc:113850474"/>
<protein>
    <submittedName>
        <fullName evidence="3">Uncharacterized protein C594.04c-like</fullName>
    </submittedName>
</protein>
<dbReference type="InterPro" id="IPR010721">
    <property type="entry name" value="UstE-like"/>
</dbReference>
<feature type="transmembrane region" description="Helical" evidence="1">
    <location>
        <begin position="229"/>
        <end position="248"/>
    </location>
</feature>
<evidence type="ECO:0000256" key="1">
    <source>
        <dbReference type="SAM" id="Phobius"/>
    </source>
</evidence>
<dbReference type="OrthoDB" id="201504at2759"/>
<dbReference type="RefSeq" id="XP_027336835.1">
    <property type="nucleotide sequence ID" value="XM_027481034.1"/>
</dbReference>
<feature type="transmembrane region" description="Helical" evidence="1">
    <location>
        <begin position="194"/>
        <end position="217"/>
    </location>
</feature>
<feature type="transmembrane region" description="Helical" evidence="1">
    <location>
        <begin position="292"/>
        <end position="322"/>
    </location>
</feature>
<dbReference type="AlphaFoldDB" id="A0A8B8JZF0"/>
<feature type="transmembrane region" description="Helical" evidence="1">
    <location>
        <begin position="51"/>
        <end position="69"/>
    </location>
</feature>
<organism evidence="2 3">
    <name type="scientific">Abrus precatorius</name>
    <name type="common">Indian licorice</name>
    <name type="synonym">Glycine abrus</name>
    <dbReference type="NCBI Taxonomy" id="3816"/>
    <lineage>
        <taxon>Eukaryota</taxon>
        <taxon>Viridiplantae</taxon>
        <taxon>Streptophyta</taxon>
        <taxon>Embryophyta</taxon>
        <taxon>Tracheophyta</taxon>
        <taxon>Spermatophyta</taxon>
        <taxon>Magnoliopsida</taxon>
        <taxon>eudicotyledons</taxon>
        <taxon>Gunneridae</taxon>
        <taxon>Pentapetalae</taxon>
        <taxon>rosids</taxon>
        <taxon>fabids</taxon>
        <taxon>Fabales</taxon>
        <taxon>Fabaceae</taxon>
        <taxon>Papilionoideae</taxon>
        <taxon>50 kb inversion clade</taxon>
        <taxon>NPAAA clade</taxon>
        <taxon>indigoferoid/millettioid clade</taxon>
        <taxon>Abreae</taxon>
        <taxon>Abrus</taxon>
    </lineage>
</organism>
<evidence type="ECO:0000313" key="3">
    <source>
        <dbReference type="RefSeq" id="XP_027336835.1"/>
    </source>
</evidence>
<dbReference type="PANTHER" id="PTHR32251">
    <property type="entry name" value="3-OXO-5-ALPHA-STEROID 4-DEHYDROGENASE"/>
    <property type="match status" value="1"/>
</dbReference>
<dbReference type="PROSITE" id="PS50244">
    <property type="entry name" value="S5A_REDUCTASE"/>
    <property type="match status" value="1"/>
</dbReference>
<sequence length="366" mass="43663">MIYLCSSYFHSTFSYKRGSYKGLEHRHRELHRIRKIRRQDTMASGRNVKNAVISFLVPLPSILFYLSFLNHYDSANSPSFWSTLWAWCYHHPLLLANALFFINVNVLFWVIGQIQSSHWMIDPYWTVIPVMLVHYYSTHPLAHFDWWRSRIVILLTWVWSIRLTHNYFRRERWQWGAREDWRFTEMSQQYGNQWWWVSFFAVYVSQQMFLIGLSLPLYAVHTVNQPLSIWDLVAVVLCLCGIVMAYFADTQLYEFVNRNNKLKGLGKPLVPVLDNGLWYYCRHPNYLGEQMWWWGLVVFSWSLGHGWTFVGALVNTMCLAYVTMLVEERMLKQESRADAFRLYQKTTSVWVPWFKSSPSGVKNKNA</sequence>
<reference evidence="2" key="1">
    <citation type="journal article" date="2019" name="Toxins">
        <title>Detection of Abrin-Like and Prepropulchellin-Like Toxin Genes and Transcripts Using Whole Genome Sequencing and Full-Length Transcript Sequencing of Abrus precatorius.</title>
        <authorList>
            <person name="Hovde B.T."/>
            <person name="Daligault H.E."/>
            <person name="Hanschen E.R."/>
            <person name="Kunde Y.A."/>
            <person name="Johnson M.B."/>
            <person name="Starkenburg S.R."/>
            <person name="Johnson S.L."/>
        </authorList>
    </citation>
    <scope>NUCLEOTIDE SEQUENCE [LARGE SCALE GENOMIC DNA]</scope>
</reference>
<accession>A0A8B8JZF0</accession>
<keyword evidence="2" id="KW-1185">Reference proteome</keyword>
<reference evidence="3" key="2">
    <citation type="submission" date="2025-08" db="UniProtKB">
        <authorList>
            <consortium name="RefSeq"/>
        </authorList>
    </citation>
    <scope>IDENTIFICATION</scope>
    <source>
        <tissue evidence="3">Young leaves</tissue>
    </source>
</reference>
<dbReference type="Gene3D" id="1.20.120.1630">
    <property type="match status" value="1"/>
</dbReference>
<feature type="transmembrane region" description="Helical" evidence="1">
    <location>
        <begin position="89"/>
        <end position="111"/>
    </location>
</feature>
<gene>
    <name evidence="3" type="primary">LOC113850474</name>
</gene>
<evidence type="ECO:0000313" key="2">
    <source>
        <dbReference type="Proteomes" id="UP000694853"/>
    </source>
</evidence>
<dbReference type="GeneID" id="113850474"/>